<evidence type="ECO:0000256" key="12">
    <source>
        <dbReference type="ARBA" id="ARBA00022723"/>
    </source>
</evidence>
<dbReference type="FunFam" id="3.40.50.1970:FF:000007">
    <property type="entry name" value="Pentafunctional AROM polypeptide"/>
    <property type="match status" value="1"/>
</dbReference>
<comment type="cofactor">
    <cofactor evidence="3">
        <name>Co(2+)</name>
        <dbReference type="ChEBI" id="CHEBI:48828"/>
    </cofactor>
</comment>
<evidence type="ECO:0000313" key="23">
    <source>
        <dbReference type="Proteomes" id="UP000051315"/>
    </source>
</evidence>
<evidence type="ECO:0000256" key="3">
    <source>
        <dbReference type="ARBA" id="ARBA00001941"/>
    </source>
</evidence>
<evidence type="ECO:0000259" key="21">
    <source>
        <dbReference type="Pfam" id="PF24621"/>
    </source>
</evidence>
<dbReference type="STRING" id="1423735.FC15_GL001304"/>
<accession>A0A0R1W3L1</accession>
<reference evidence="22 23" key="1">
    <citation type="journal article" date="2015" name="Genome Announc.">
        <title>Expanding the biotechnology potential of lactobacilli through comparative genomics of 213 strains and associated genera.</title>
        <authorList>
            <person name="Sun Z."/>
            <person name="Harris H.M."/>
            <person name="McCann A."/>
            <person name="Guo C."/>
            <person name="Argimon S."/>
            <person name="Zhang W."/>
            <person name="Yang X."/>
            <person name="Jeffery I.B."/>
            <person name="Cooney J.C."/>
            <person name="Kagawa T.F."/>
            <person name="Liu W."/>
            <person name="Song Y."/>
            <person name="Salvetti E."/>
            <person name="Wrobel A."/>
            <person name="Rasinkangas P."/>
            <person name="Parkhill J."/>
            <person name="Rea M.C."/>
            <person name="O'Sullivan O."/>
            <person name="Ritari J."/>
            <person name="Douillard F.P."/>
            <person name="Paul Ross R."/>
            <person name="Yang R."/>
            <person name="Briner A.E."/>
            <person name="Felis G.E."/>
            <person name="de Vos W.M."/>
            <person name="Barrangou R."/>
            <person name="Klaenhammer T.R."/>
            <person name="Caufield P.W."/>
            <person name="Cui Y."/>
            <person name="Zhang H."/>
            <person name="O'Toole P.W."/>
        </authorList>
    </citation>
    <scope>NUCLEOTIDE SEQUENCE [LARGE SCALE GENOMIC DNA]</scope>
    <source>
        <strain evidence="22 23">DSM 17758</strain>
    </source>
</reference>
<evidence type="ECO:0000256" key="4">
    <source>
        <dbReference type="ARBA" id="ARBA00001947"/>
    </source>
</evidence>
<evidence type="ECO:0000256" key="17">
    <source>
        <dbReference type="ARBA" id="ARBA00023239"/>
    </source>
</evidence>
<dbReference type="CDD" id="cd08195">
    <property type="entry name" value="DHQS"/>
    <property type="match status" value="1"/>
</dbReference>
<feature type="domain" description="3-dehydroquinate synthase C-terminal" evidence="21">
    <location>
        <begin position="180"/>
        <end position="328"/>
    </location>
</feature>
<evidence type="ECO:0000313" key="22">
    <source>
        <dbReference type="EMBL" id="KRM10699.1"/>
    </source>
</evidence>
<keyword evidence="16" id="KW-0057">Aromatic amino acid biosynthesis</keyword>
<evidence type="ECO:0000256" key="9">
    <source>
        <dbReference type="ARBA" id="ARBA00017684"/>
    </source>
</evidence>
<dbReference type="GO" id="GO:0009423">
    <property type="term" value="P:chorismate biosynthetic process"/>
    <property type="evidence" value="ECO:0007669"/>
    <property type="project" value="UniProtKB-UniRule"/>
</dbReference>
<dbReference type="GO" id="GO:0009073">
    <property type="term" value="P:aromatic amino acid family biosynthetic process"/>
    <property type="evidence" value="ECO:0007669"/>
    <property type="project" value="UniProtKB-KW"/>
</dbReference>
<dbReference type="GO" id="GO:0000166">
    <property type="term" value="F:nucleotide binding"/>
    <property type="evidence" value="ECO:0007669"/>
    <property type="project" value="UniProtKB-KW"/>
</dbReference>
<evidence type="ECO:0000256" key="18">
    <source>
        <dbReference type="ARBA" id="ARBA00023285"/>
    </source>
</evidence>
<dbReference type="InterPro" id="IPR016037">
    <property type="entry name" value="DHQ_synth_AroB"/>
</dbReference>
<evidence type="ECO:0000256" key="5">
    <source>
        <dbReference type="ARBA" id="ARBA00004496"/>
    </source>
</evidence>
<sequence>MTEWQLKLADRQTNILIEINASQHLFDQLVSLKGHQVLLLTDEHIAPLHLQRMQQQLSQYCQVVPVVLPAGEATKNLDQVKQLYTILMQHQFTRTDAIVALGGGVIGDLGALIASTYMRGMTLVQVPTTIIAQSDSSIGGKTAIDFQGIKNLIGTFYPAQTVIVDPKLLLTLPKRDLAAGMVEIIKCLLISSRQPEDAQLLEQLLLATKSSVRLSLDLLAVLVTRGLQIKSALVSRDFYDYKERRYLNFGHTIGHAVEALAQGDLLHGEAVGIGMIALMRAAVDHHELPLNTLVMTETLFKQLALPTEIPRTISHEAILARTRLDKKADDHGLTLVKINDVGQPFLVPMTHAAFKKWLGW</sequence>
<keyword evidence="23" id="KW-1185">Reference proteome</keyword>
<evidence type="ECO:0000256" key="8">
    <source>
        <dbReference type="ARBA" id="ARBA00013031"/>
    </source>
</evidence>
<comment type="similarity">
    <text evidence="7">Belongs to the sugar phosphate cyclases superfamily. Dehydroquinate synthase family.</text>
</comment>
<dbReference type="Pfam" id="PF01761">
    <property type="entry name" value="DHQ_synthase"/>
    <property type="match status" value="1"/>
</dbReference>
<comment type="pathway">
    <text evidence="6">Metabolic intermediate biosynthesis; chorismate biosynthesis; chorismate from D-erythrose 4-phosphate and phosphoenolpyruvate: step 2/7.</text>
</comment>
<dbReference type="AlphaFoldDB" id="A0A0R1W3L1"/>
<dbReference type="GO" id="GO:0008652">
    <property type="term" value="P:amino acid biosynthetic process"/>
    <property type="evidence" value="ECO:0007669"/>
    <property type="project" value="UniProtKB-KW"/>
</dbReference>
<keyword evidence="11" id="KW-0028">Amino-acid biosynthesis</keyword>
<dbReference type="GO" id="GO:0046872">
    <property type="term" value="F:metal ion binding"/>
    <property type="evidence" value="ECO:0007669"/>
    <property type="project" value="UniProtKB-KW"/>
</dbReference>
<dbReference type="PATRIC" id="fig|1423735.3.peg.1350"/>
<dbReference type="Proteomes" id="UP000051315">
    <property type="component" value="Unassembled WGS sequence"/>
</dbReference>
<evidence type="ECO:0000256" key="19">
    <source>
        <dbReference type="NCBIfam" id="TIGR01357"/>
    </source>
</evidence>
<dbReference type="RefSeq" id="WP_057824065.1">
    <property type="nucleotide sequence ID" value="NZ_AZFX01000036.1"/>
</dbReference>
<feature type="domain" description="3-dehydroquinate synthase N-terminal" evidence="20">
    <location>
        <begin position="66"/>
        <end position="178"/>
    </location>
</feature>
<dbReference type="InterPro" id="IPR030963">
    <property type="entry name" value="DHQ_synth_fam"/>
</dbReference>
<dbReference type="PIRSF" id="PIRSF001455">
    <property type="entry name" value="DHQ_synth"/>
    <property type="match status" value="1"/>
</dbReference>
<evidence type="ECO:0000256" key="14">
    <source>
        <dbReference type="ARBA" id="ARBA00022833"/>
    </source>
</evidence>
<comment type="cofactor">
    <cofactor evidence="2">
        <name>NAD(+)</name>
        <dbReference type="ChEBI" id="CHEBI:57540"/>
    </cofactor>
</comment>
<evidence type="ECO:0000256" key="13">
    <source>
        <dbReference type="ARBA" id="ARBA00022741"/>
    </source>
</evidence>
<keyword evidence="15" id="KW-0520">NAD</keyword>
<keyword evidence="14" id="KW-0862">Zinc</keyword>
<evidence type="ECO:0000256" key="16">
    <source>
        <dbReference type="ARBA" id="ARBA00023141"/>
    </source>
</evidence>
<comment type="subcellular location">
    <subcellularLocation>
        <location evidence="5">Cytoplasm</location>
    </subcellularLocation>
</comment>
<evidence type="ECO:0000256" key="7">
    <source>
        <dbReference type="ARBA" id="ARBA00005412"/>
    </source>
</evidence>
<dbReference type="Gene3D" id="1.20.1090.10">
    <property type="entry name" value="Dehydroquinate synthase-like - alpha domain"/>
    <property type="match status" value="1"/>
</dbReference>
<proteinExistence type="inferred from homology"/>
<keyword evidence="18" id="KW-0170">Cobalt</keyword>
<evidence type="ECO:0000256" key="11">
    <source>
        <dbReference type="ARBA" id="ARBA00022605"/>
    </source>
</evidence>
<dbReference type="InterPro" id="IPR030960">
    <property type="entry name" value="DHQS/DOIS_N"/>
</dbReference>
<dbReference type="EMBL" id="AZFX01000036">
    <property type="protein sequence ID" value="KRM10699.1"/>
    <property type="molecule type" value="Genomic_DNA"/>
</dbReference>
<protein>
    <recommendedName>
        <fullName evidence="9 19">3-dehydroquinate synthase</fullName>
        <ecNumber evidence="8 19">4.2.3.4</ecNumber>
    </recommendedName>
</protein>
<dbReference type="PANTHER" id="PTHR43622">
    <property type="entry name" value="3-DEHYDROQUINATE SYNTHASE"/>
    <property type="match status" value="1"/>
</dbReference>
<comment type="caution">
    <text evidence="22">The sequence shown here is derived from an EMBL/GenBank/DDBJ whole genome shotgun (WGS) entry which is preliminary data.</text>
</comment>
<evidence type="ECO:0000256" key="10">
    <source>
        <dbReference type="ARBA" id="ARBA00022490"/>
    </source>
</evidence>
<dbReference type="Pfam" id="PF24621">
    <property type="entry name" value="DHQS_C"/>
    <property type="match status" value="1"/>
</dbReference>
<evidence type="ECO:0000259" key="20">
    <source>
        <dbReference type="Pfam" id="PF01761"/>
    </source>
</evidence>
<dbReference type="NCBIfam" id="TIGR01357">
    <property type="entry name" value="aroB"/>
    <property type="match status" value="1"/>
</dbReference>
<dbReference type="EC" id="4.2.3.4" evidence="8 19"/>
<evidence type="ECO:0000256" key="6">
    <source>
        <dbReference type="ARBA" id="ARBA00004661"/>
    </source>
</evidence>
<keyword evidence="12" id="KW-0479">Metal-binding</keyword>
<organism evidence="22 23">
    <name type="scientific">Lapidilactobacillus concavus DSM 17758</name>
    <dbReference type="NCBI Taxonomy" id="1423735"/>
    <lineage>
        <taxon>Bacteria</taxon>
        <taxon>Bacillati</taxon>
        <taxon>Bacillota</taxon>
        <taxon>Bacilli</taxon>
        <taxon>Lactobacillales</taxon>
        <taxon>Lactobacillaceae</taxon>
        <taxon>Lapidilactobacillus</taxon>
    </lineage>
</organism>
<keyword evidence="10" id="KW-0963">Cytoplasm</keyword>
<dbReference type="PANTHER" id="PTHR43622:SF7">
    <property type="entry name" value="3-DEHYDROQUINATE SYNTHASE, CHLOROPLASTIC"/>
    <property type="match status" value="1"/>
</dbReference>
<dbReference type="InterPro" id="IPR056179">
    <property type="entry name" value="DHQS_C"/>
</dbReference>
<dbReference type="SUPFAM" id="SSF56796">
    <property type="entry name" value="Dehydroquinate synthase-like"/>
    <property type="match status" value="1"/>
</dbReference>
<name>A0A0R1W3L1_9LACO</name>
<comment type="catalytic activity">
    <reaction evidence="1">
        <text>7-phospho-2-dehydro-3-deoxy-D-arabino-heptonate = 3-dehydroquinate + phosphate</text>
        <dbReference type="Rhea" id="RHEA:21968"/>
        <dbReference type="ChEBI" id="CHEBI:32364"/>
        <dbReference type="ChEBI" id="CHEBI:43474"/>
        <dbReference type="ChEBI" id="CHEBI:58394"/>
        <dbReference type="EC" id="4.2.3.4"/>
    </reaction>
</comment>
<dbReference type="GO" id="GO:0003856">
    <property type="term" value="F:3-dehydroquinate synthase activity"/>
    <property type="evidence" value="ECO:0007669"/>
    <property type="project" value="UniProtKB-UniRule"/>
</dbReference>
<gene>
    <name evidence="22" type="ORF">FC15_GL001304</name>
</gene>
<dbReference type="InterPro" id="IPR050071">
    <property type="entry name" value="Dehydroquinate_synthase"/>
</dbReference>
<evidence type="ECO:0000256" key="15">
    <source>
        <dbReference type="ARBA" id="ARBA00023027"/>
    </source>
</evidence>
<keyword evidence="17" id="KW-0456">Lyase</keyword>
<dbReference type="Gene3D" id="3.40.50.1970">
    <property type="match status" value="1"/>
</dbReference>
<evidence type="ECO:0000256" key="1">
    <source>
        <dbReference type="ARBA" id="ARBA00001393"/>
    </source>
</evidence>
<comment type="cofactor">
    <cofactor evidence="4">
        <name>Zn(2+)</name>
        <dbReference type="ChEBI" id="CHEBI:29105"/>
    </cofactor>
</comment>
<dbReference type="GO" id="GO:0005737">
    <property type="term" value="C:cytoplasm"/>
    <property type="evidence" value="ECO:0007669"/>
    <property type="project" value="UniProtKB-SubCell"/>
</dbReference>
<keyword evidence="13" id="KW-0547">Nucleotide-binding</keyword>
<evidence type="ECO:0000256" key="2">
    <source>
        <dbReference type="ARBA" id="ARBA00001911"/>
    </source>
</evidence>